<dbReference type="InterPro" id="IPR029061">
    <property type="entry name" value="THDP-binding"/>
</dbReference>
<dbReference type="SUPFAM" id="SSF52518">
    <property type="entry name" value="Thiamin diphosphate-binding fold (THDP-binding)"/>
    <property type="match status" value="1"/>
</dbReference>
<dbReference type="GO" id="GO:0009097">
    <property type="term" value="P:isoleucine biosynthetic process"/>
    <property type="evidence" value="ECO:0007669"/>
    <property type="project" value="TreeGrafter"/>
</dbReference>
<evidence type="ECO:0000256" key="1">
    <source>
        <dbReference type="ARBA" id="ARBA00007812"/>
    </source>
</evidence>
<dbReference type="Proteomes" id="UP000546213">
    <property type="component" value="Unassembled WGS sequence"/>
</dbReference>
<name>A0A8H5KXD7_9HYPO</name>
<dbReference type="Gene3D" id="3.40.50.970">
    <property type="match status" value="1"/>
</dbReference>
<evidence type="ECO:0000313" key="4">
    <source>
        <dbReference type="Proteomes" id="UP000546213"/>
    </source>
</evidence>
<dbReference type="InterPro" id="IPR011766">
    <property type="entry name" value="TPP_enzyme_TPP-bd"/>
</dbReference>
<dbReference type="CDD" id="cd00568">
    <property type="entry name" value="TPP_enzymes"/>
    <property type="match status" value="1"/>
</dbReference>
<dbReference type="PANTHER" id="PTHR18968:SF167">
    <property type="entry name" value="ACETOLACTATE SYNTHASE LARGE SUBUNIT ILVB2-RELATED"/>
    <property type="match status" value="1"/>
</dbReference>
<dbReference type="Pfam" id="PF02775">
    <property type="entry name" value="TPP_enzyme_C"/>
    <property type="match status" value="1"/>
</dbReference>
<dbReference type="GO" id="GO:0050660">
    <property type="term" value="F:flavin adenine dinucleotide binding"/>
    <property type="evidence" value="ECO:0007669"/>
    <property type="project" value="TreeGrafter"/>
</dbReference>
<protein>
    <submittedName>
        <fullName evidence="3">Acetolactate synthase</fullName>
    </submittedName>
</protein>
<dbReference type="GO" id="GO:0030976">
    <property type="term" value="F:thiamine pyrophosphate binding"/>
    <property type="evidence" value="ECO:0007669"/>
    <property type="project" value="InterPro"/>
</dbReference>
<sequence length="265" mass="28599">MRTKGPKRVLLLGSKAAELSSMFIQEKWVNTDSYCVGLETSEVKRNMPKSSNIIEGEISLFLEAVLKVKSTEEKIAYRPIRDAIIRAVPAASKGRIHPVTVMSVVQNVAINGSGCSIMSDAENLYWTAHYLKFPKHGLYRSNLDSSPMGHAVCGCVGMGLEDKHAVAIVSDAAMLMQSEVSTAVLYGSKAIWLVMSGSRYGGDIPPPFCIPHTDFELLALAVGCEGCKVTGEEELRKALTEVLARDGPIVIHVIVDSPPVAPSKA</sequence>
<dbReference type="GO" id="GO:0005948">
    <property type="term" value="C:acetolactate synthase complex"/>
    <property type="evidence" value="ECO:0007669"/>
    <property type="project" value="TreeGrafter"/>
</dbReference>
<dbReference type="PANTHER" id="PTHR18968">
    <property type="entry name" value="THIAMINE PYROPHOSPHATE ENZYMES"/>
    <property type="match status" value="1"/>
</dbReference>
<evidence type="ECO:0000259" key="2">
    <source>
        <dbReference type="Pfam" id="PF02775"/>
    </source>
</evidence>
<dbReference type="EMBL" id="JAAOAS010000302">
    <property type="protein sequence ID" value="KAF5580909.1"/>
    <property type="molecule type" value="Genomic_DNA"/>
</dbReference>
<gene>
    <name evidence="3" type="ORF">FPCIR_10474</name>
</gene>
<organism evidence="3 4">
    <name type="scientific">Fusarium pseudocircinatum</name>
    <dbReference type="NCBI Taxonomy" id="56676"/>
    <lineage>
        <taxon>Eukaryota</taxon>
        <taxon>Fungi</taxon>
        <taxon>Dikarya</taxon>
        <taxon>Ascomycota</taxon>
        <taxon>Pezizomycotina</taxon>
        <taxon>Sordariomycetes</taxon>
        <taxon>Hypocreomycetidae</taxon>
        <taxon>Hypocreales</taxon>
        <taxon>Nectriaceae</taxon>
        <taxon>Fusarium</taxon>
        <taxon>Fusarium fujikuroi species complex</taxon>
    </lineage>
</organism>
<reference evidence="3 4" key="1">
    <citation type="submission" date="2020-05" db="EMBL/GenBank/DDBJ databases">
        <title>Identification and distribution of gene clusters putatively required for synthesis of sphingolipid metabolism inhibitors in phylogenetically diverse species of the filamentous fungus Fusarium.</title>
        <authorList>
            <person name="Kim H.-S."/>
            <person name="Busman M."/>
            <person name="Brown D.W."/>
            <person name="Divon H."/>
            <person name="Uhlig S."/>
            <person name="Proctor R.H."/>
        </authorList>
    </citation>
    <scope>NUCLEOTIDE SEQUENCE [LARGE SCALE GENOMIC DNA]</scope>
    <source>
        <strain evidence="3 4">NRRL 36939</strain>
    </source>
</reference>
<accession>A0A8H5KXD7</accession>
<proteinExistence type="inferred from homology"/>
<dbReference type="GO" id="GO:0009099">
    <property type="term" value="P:L-valine biosynthetic process"/>
    <property type="evidence" value="ECO:0007669"/>
    <property type="project" value="TreeGrafter"/>
</dbReference>
<dbReference type="InterPro" id="IPR045229">
    <property type="entry name" value="TPP_enz"/>
</dbReference>
<dbReference type="OrthoDB" id="10006023at2759"/>
<keyword evidence="4" id="KW-1185">Reference proteome</keyword>
<dbReference type="AlphaFoldDB" id="A0A8H5KXD7"/>
<comment type="caution">
    <text evidence="3">The sequence shown here is derived from an EMBL/GenBank/DDBJ whole genome shotgun (WGS) entry which is preliminary data.</text>
</comment>
<evidence type="ECO:0000313" key="3">
    <source>
        <dbReference type="EMBL" id="KAF5580909.1"/>
    </source>
</evidence>
<dbReference type="GO" id="GO:0003984">
    <property type="term" value="F:acetolactate synthase activity"/>
    <property type="evidence" value="ECO:0007669"/>
    <property type="project" value="TreeGrafter"/>
</dbReference>
<comment type="similarity">
    <text evidence="1">Belongs to the TPP enzyme family.</text>
</comment>
<feature type="domain" description="Thiamine pyrophosphate enzyme TPP-binding" evidence="2">
    <location>
        <begin position="125"/>
        <end position="253"/>
    </location>
</feature>